<dbReference type="SUPFAM" id="SSF47807">
    <property type="entry name" value="5' to 3' exonuclease, C-terminal subdomain"/>
    <property type="match status" value="1"/>
</dbReference>
<dbReference type="GO" id="GO:0003677">
    <property type="term" value="F:DNA binding"/>
    <property type="evidence" value="ECO:0007669"/>
    <property type="project" value="InterPro"/>
</dbReference>
<dbReference type="PANTHER" id="PTHR11081">
    <property type="entry name" value="FLAP ENDONUCLEASE FAMILY MEMBER"/>
    <property type="match status" value="1"/>
</dbReference>
<dbReference type="SMART" id="SM00484">
    <property type="entry name" value="XPGI"/>
    <property type="match status" value="1"/>
</dbReference>
<dbReference type="GO" id="GO:0008409">
    <property type="term" value="F:5'-3' exonuclease activity"/>
    <property type="evidence" value="ECO:0007669"/>
    <property type="project" value="UniProtKB-ARBA"/>
</dbReference>
<dbReference type="SMART" id="SM00279">
    <property type="entry name" value="HhH2"/>
    <property type="match status" value="1"/>
</dbReference>
<dbReference type="InterPro" id="IPR036279">
    <property type="entry name" value="5-3_exonuclease_C_sf"/>
</dbReference>
<dbReference type="GO" id="GO:0005634">
    <property type="term" value="C:nucleus"/>
    <property type="evidence" value="ECO:0007669"/>
    <property type="project" value="UniProtKB-SubCell"/>
</dbReference>
<organism evidence="1 2">
    <name type="scientific">Saccharomyces kudriavzevii (strain ATCC MYA-4449 / AS 2.2408 / CBS 8840 / NBRC 1802 / NCYC 2889)</name>
    <name type="common">Yeast</name>
    <dbReference type="NCBI Taxonomy" id="226230"/>
    <lineage>
        <taxon>Eukaryota</taxon>
        <taxon>Fungi</taxon>
        <taxon>Dikarya</taxon>
        <taxon>Ascomycota</taxon>
        <taxon>Saccharomycotina</taxon>
        <taxon>Saccharomycetes</taxon>
        <taxon>Saccharomycetales</taxon>
        <taxon>Saccharomycetaceae</taxon>
        <taxon>Saccharomyces</taxon>
    </lineage>
</organism>
<dbReference type="PRINTS" id="PR00853">
    <property type="entry name" value="XPGRADSUPER"/>
</dbReference>
<evidence type="ECO:0000313" key="1">
    <source>
        <dbReference type="EMBL" id="CAI4058704.1"/>
    </source>
</evidence>
<name>A0AA35JFY2_SACK1</name>
<sequence length="430" mass="49089">MGIPGLLPHLKTIQKQVNLKKYMHQTLAVDGYAWLHRASCACAFDLVMNRPTNKYLQFFIKKIQQLKRLNIEPYIVFDGDSLLVKSHTEARRKRKRLENEVIAKKLWSAGDKFNAMEYFQKSVDVTPEMAKCIIDYCQTHSIPYVVAPFEADPQMVYLEKMGLIQGIISEDSDLLVFGCKTLITKLNDHGEALEISRNNFSALPENFPLGKLSEQQFRNLVCLAGCDYTSGIWKVGLTTAMKIVKQYSAMADILTQIERTEKFRLSKTFKQEVEFANYTFLYQRVFCPSSNKITTLNCIPQSLINSQAERIKIMECIGSVVEKGSGVRKDIIDVKDIDHKIHERIAKGELDPIDITSELLNREKKLRARRPFKASLPVDASNSLYIEHRPPPVEGERIMCKRESSFKNKSASSIYLSPSTKIPHTVPWTA</sequence>
<dbReference type="PROSITE" id="PS00841">
    <property type="entry name" value="XPG_1"/>
    <property type="match status" value="1"/>
</dbReference>
<reference evidence="1" key="1">
    <citation type="submission" date="2022-10" db="EMBL/GenBank/DDBJ databases">
        <authorList>
            <person name="Byrne P K."/>
        </authorList>
    </citation>
    <scope>NUCLEOTIDE SEQUENCE</scope>
    <source>
        <strain evidence="1">IFO1802</strain>
    </source>
</reference>
<dbReference type="Gene3D" id="3.40.50.1010">
    <property type="entry name" value="5'-nuclease"/>
    <property type="match status" value="1"/>
</dbReference>
<evidence type="ECO:0000313" key="2">
    <source>
        <dbReference type="Proteomes" id="UP001162087"/>
    </source>
</evidence>
<dbReference type="CDD" id="cd09857">
    <property type="entry name" value="PIN_EXO1"/>
    <property type="match status" value="1"/>
</dbReference>
<dbReference type="OrthoDB" id="26491at2759"/>
<dbReference type="Gene3D" id="1.10.150.20">
    <property type="entry name" value="5' to 3' exonuclease, C-terminal subdomain"/>
    <property type="match status" value="1"/>
</dbReference>
<dbReference type="InterPro" id="IPR006086">
    <property type="entry name" value="XPG-I_dom"/>
</dbReference>
<dbReference type="GO" id="GO:0046872">
    <property type="term" value="F:metal ion binding"/>
    <property type="evidence" value="ECO:0007669"/>
    <property type="project" value="UniProtKB-KW"/>
</dbReference>
<dbReference type="InterPro" id="IPR019974">
    <property type="entry name" value="XPG_CS"/>
</dbReference>
<dbReference type="InterPro" id="IPR006085">
    <property type="entry name" value="XPG_DNA_repair_N"/>
</dbReference>
<dbReference type="PANTHER" id="PTHR11081:SF65">
    <property type="entry name" value="DNA DAMAGE-INDUCIBLE PROTEIN DIN7-RELATED"/>
    <property type="match status" value="1"/>
</dbReference>
<dbReference type="InterPro" id="IPR044752">
    <property type="entry name" value="PIN-like_EXO1"/>
</dbReference>
<dbReference type="Pfam" id="PF00752">
    <property type="entry name" value="XPG_N"/>
    <property type="match status" value="1"/>
</dbReference>
<dbReference type="GO" id="GO:0006281">
    <property type="term" value="P:DNA repair"/>
    <property type="evidence" value="ECO:0007669"/>
    <property type="project" value="UniProtKB-KW"/>
</dbReference>
<accession>A0AA35JFY2</accession>
<dbReference type="InterPro" id="IPR029060">
    <property type="entry name" value="PIN-like_dom_sf"/>
</dbReference>
<dbReference type="GO" id="GO:0017108">
    <property type="term" value="F:5'-flap endonuclease activity"/>
    <property type="evidence" value="ECO:0007669"/>
    <property type="project" value="TreeGrafter"/>
</dbReference>
<keyword evidence="2" id="KW-1185">Reference proteome</keyword>
<proteinExistence type="predicted"/>
<gene>
    <name evidence="1" type="primary">SKDI04G4770</name>
    <name evidence="1" type="ORF">SKDI_04G4770</name>
</gene>
<dbReference type="EMBL" id="OX365899">
    <property type="protein sequence ID" value="CAI4058704.1"/>
    <property type="molecule type" value="Genomic_DNA"/>
</dbReference>
<protein>
    <submittedName>
        <fullName evidence="1">Uncharacterized protein</fullName>
    </submittedName>
</protein>
<dbReference type="Pfam" id="PF00867">
    <property type="entry name" value="XPG_I"/>
    <property type="match status" value="1"/>
</dbReference>
<dbReference type="Proteomes" id="UP001162087">
    <property type="component" value="Chromosome 4"/>
</dbReference>
<dbReference type="SUPFAM" id="SSF88723">
    <property type="entry name" value="PIN domain-like"/>
    <property type="match status" value="1"/>
</dbReference>
<dbReference type="InterPro" id="IPR006084">
    <property type="entry name" value="XPG/Rad2"/>
</dbReference>
<dbReference type="InterPro" id="IPR008918">
    <property type="entry name" value="HhH2"/>
</dbReference>
<dbReference type="SMART" id="SM00485">
    <property type="entry name" value="XPGN"/>
    <property type="match status" value="1"/>
</dbReference>
<dbReference type="PROSITE" id="PS00842">
    <property type="entry name" value="XPG_2"/>
    <property type="match status" value="1"/>
</dbReference>